<comment type="caution">
    <text evidence="1">The sequence shown here is derived from an EMBL/GenBank/DDBJ whole genome shotgun (WGS) entry which is preliminary data.</text>
</comment>
<proteinExistence type="predicted"/>
<evidence type="ECO:0000313" key="2">
    <source>
        <dbReference type="Proteomes" id="UP001519345"/>
    </source>
</evidence>
<evidence type="ECO:0000313" key="1">
    <source>
        <dbReference type="EMBL" id="MBP1968302.1"/>
    </source>
</evidence>
<keyword evidence="2" id="KW-1185">Reference proteome</keyword>
<dbReference type="EMBL" id="JAGGKX010000001">
    <property type="protein sequence ID" value="MBP1968302.1"/>
    <property type="molecule type" value="Genomic_DNA"/>
</dbReference>
<dbReference type="Proteomes" id="UP001519345">
    <property type="component" value="Unassembled WGS sequence"/>
</dbReference>
<reference evidence="1 2" key="1">
    <citation type="submission" date="2021-03" db="EMBL/GenBank/DDBJ databases">
        <title>Genomic Encyclopedia of Type Strains, Phase IV (KMG-IV): sequencing the most valuable type-strain genomes for metagenomic binning, comparative biology and taxonomic classification.</title>
        <authorList>
            <person name="Goeker M."/>
        </authorList>
    </citation>
    <scope>NUCLEOTIDE SEQUENCE [LARGE SCALE GENOMIC DNA]</scope>
    <source>
        <strain evidence="1 2">DSM 25609</strain>
    </source>
</reference>
<accession>A0ABS4IBJ9</accession>
<gene>
    <name evidence="1" type="ORF">J2Z83_000394</name>
</gene>
<sequence>MRKGLCGIVLVLAALVGYRLASDYLEDTRDYR</sequence>
<organism evidence="1 2">
    <name type="scientific">Virgibacillus natechei</name>
    <dbReference type="NCBI Taxonomy" id="1216297"/>
    <lineage>
        <taxon>Bacteria</taxon>
        <taxon>Bacillati</taxon>
        <taxon>Bacillota</taxon>
        <taxon>Bacilli</taxon>
        <taxon>Bacillales</taxon>
        <taxon>Bacillaceae</taxon>
        <taxon>Virgibacillus</taxon>
    </lineage>
</organism>
<name>A0ABS4IBJ9_9BACI</name>
<protein>
    <submittedName>
        <fullName evidence="1">Uncharacterized protein</fullName>
    </submittedName>
</protein>